<evidence type="ECO:0000313" key="2">
    <source>
        <dbReference type="EMBL" id="KPH55365.1"/>
    </source>
</evidence>
<reference evidence="2 3" key="1">
    <citation type="submission" date="2014-06" db="EMBL/GenBank/DDBJ databases">
        <title>Helicobacter pullorum isolates in fresh chicken meat - phenotypic and genotypic features.</title>
        <authorList>
            <person name="Borges V."/>
            <person name="Santos A."/>
            <person name="Correia C.B."/>
            <person name="Saraiva M."/>
            <person name="Menard A."/>
            <person name="Vieira L."/>
            <person name="Sampaio D.A."/>
            <person name="Gomes J.P."/>
            <person name="Oleastro M."/>
        </authorList>
    </citation>
    <scope>NUCLEOTIDE SEQUENCE [LARGE SCALE GENOMIC DNA]</scope>
    <source>
        <strain evidence="2 3">229334/12</strain>
    </source>
</reference>
<dbReference type="STRING" id="35818.HPU229336_03310"/>
<dbReference type="RefSeq" id="WP_054195456.1">
    <property type="nucleotide sequence ID" value="NZ_CASFEB010000002.1"/>
</dbReference>
<evidence type="ECO:0008006" key="4">
    <source>
        <dbReference type="Google" id="ProtNLM"/>
    </source>
</evidence>
<dbReference type="AlphaFoldDB" id="A0A0N1EK96"/>
<organism evidence="2 3">
    <name type="scientific">Helicobacter pullorum</name>
    <dbReference type="NCBI Taxonomy" id="35818"/>
    <lineage>
        <taxon>Bacteria</taxon>
        <taxon>Pseudomonadati</taxon>
        <taxon>Campylobacterota</taxon>
        <taxon>Epsilonproteobacteria</taxon>
        <taxon>Campylobacterales</taxon>
        <taxon>Helicobacteraceae</taxon>
        <taxon>Helicobacter</taxon>
    </lineage>
</organism>
<proteinExistence type="predicted"/>
<gene>
    <name evidence="2" type="ORF">HPU229334_08835</name>
</gene>
<accession>A0A0N1EK96</accession>
<comment type="caution">
    <text evidence="2">The sequence shown here is derived from an EMBL/GenBank/DDBJ whole genome shotgun (WGS) entry which is preliminary data.</text>
</comment>
<dbReference type="Proteomes" id="UP000037997">
    <property type="component" value="Unassembled WGS sequence"/>
</dbReference>
<dbReference type="EMBL" id="JNOC01000044">
    <property type="protein sequence ID" value="KPH55365.1"/>
    <property type="molecule type" value="Genomic_DNA"/>
</dbReference>
<keyword evidence="1" id="KW-0812">Transmembrane</keyword>
<evidence type="ECO:0000313" key="3">
    <source>
        <dbReference type="Proteomes" id="UP000037997"/>
    </source>
</evidence>
<protein>
    <recommendedName>
        <fullName evidence="4">Periplasmic protein</fullName>
    </recommendedName>
</protein>
<feature type="transmembrane region" description="Helical" evidence="1">
    <location>
        <begin position="6"/>
        <end position="26"/>
    </location>
</feature>
<sequence>MQTRLLIGIFSIFTCIILYVLVWNYVKAMSGYILPSISSYQLTSTENNASIGSAGWIDQLSKREQSSFIYPAAELKVKLLFEDNLNRVEKETFRVSVGVIDDYQFFCINQVLSANNIEYSYYKIGENIWLVVTTENEGYLRSVLDELKHYDINYTLSKS</sequence>
<keyword evidence="1" id="KW-1133">Transmembrane helix</keyword>
<dbReference type="PATRIC" id="fig|35818.11.peg.1747"/>
<keyword evidence="1" id="KW-0472">Membrane</keyword>
<evidence type="ECO:0000256" key="1">
    <source>
        <dbReference type="SAM" id="Phobius"/>
    </source>
</evidence>
<name>A0A0N1EK96_9HELI</name>